<gene>
    <name evidence="2" type="ORF">A1353_17430</name>
</gene>
<sequence>MSKPNKTPFRIALHGMDSRTCKTMEMYLKGPCRGVAVVVEDVEADIDMIDADHPKARDILDARKAAAPGRPIILLSLQNLQLDNTYFIKKPVNVEQILAVLDKIKAVAQARKAVAERTKIAQAAPKTPDLPEPPKVETPKKMTMDVYVNKSKAPKPDDSAEHHKASKHQSAMQLNEGGFTAFLGTLSDIDFDDEVQLLTACYDPRQYFLGYVMSAYKTANLQSRVLQLCSIWKPLTIFPENQEIWVDADDKQTRAFAGMPLGKGSVGKMILTAVDSTTAIQRAEDKFQDMGAFVWKLAIWTSKGRFPIGLDIQRPVYLERWPNFTRLVITPDALRIAALLVQAPRTPLEVAGLLHVKPQYVFVFISACQTIGILKQSERQVDAVIAVEQTKKPKNEGLLSKILNKLRGA</sequence>
<feature type="region of interest" description="Disordered" evidence="1">
    <location>
        <begin position="150"/>
        <end position="170"/>
    </location>
</feature>
<organism evidence="2 3">
    <name type="scientific">Methylomonas methanica</name>
    <dbReference type="NCBI Taxonomy" id="421"/>
    <lineage>
        <taxon>Bacteria</taxon>
        <taxon>Pseudomonadati</taxon>
        <taxon>Pseudomonadota</taxon>
        <taxon>Gammaproteobacteria</taxon>
        <taxon>Methylococcales</taxon>
        <taxon>Methylococcaceae</taxon>
        <taxon>Methylomonas</taxon>
    </lineage>
</organism>
<feature type="compositionally biased region" description="Basic and acidic residues" evidence="1">
    <location>
        <begin position="154"/>
        <end position="163"/>
    </location>
</feature>
<evidence type="ECO:0000313" key="3">
    <source>
        <dbReference type="Proteomes" id="UP000077763"/>
    </source>
</evidence>
<evidence type="ECO:0000313" key="2">
    <source>
        <dbReference type="EMBL" id="OAI01928.1"/>
    </source>
</evidence>
<dbReference type="Proteomes" id="UP000077763">
    <property type="component" value="Unassembled WGS sequence"/>
</dbReference>
<dbReference type="EMBL" id="LUUH01000065">
    <property type="protein sequence ID" value="OAI01928.1"/>
    <property type="molecule type" value="Genomic_DNA"/>
</dbReference>
<accession>A0A177M851</accession>
<proteinExistence type="predicted"/>
<dbReference type="AlphaFoldDB" id="A0A177M851"/>
<evidence type="ECO:0000256" key="1">
    <source>
        <dbReference type="SAM" id="MobiDB-lite"/>
    </source>
</evidence>
<name>A0A177M851_METMH</name>
<dbReference type="RefSeq" id="WP_064037399.1">
    <property type="nucleotide sequence ID" value="NZ_LUUH01000065.1"/>
</dbReference>
<comment type="caution">
    <text evidence="2">The sequence shown here is derived from an EMBL/GenBank/DDBJ whole genome shotgun (WGS) entry which is preliminary data.</text>
</comment>
<reference evidence="2 3" key="1">
    <citation type="submission" date="2016-03" db="EMBL/GenBank/DDBJ databases">
        <authorList>
            <person name="Ploux O."/>
        </authorList>
    </citation>
    <scope>NUCLEOTIDE SEQUENCE [LARGE SCALE GENOMIC DNA]</scope>
    <source>
        <strain evidence="2 3">R-45371</strain>
    </source>
</reference>
<protein>
    <submittedName>
        <fullName evidence="2">Uncharacterized protein</fullName>
    </submittedName>
</protein>